<feature type="compositionally biased region" description="Gly residues" evidence="1">
    <location>
        <begin position="76"/>
        <end position="110"/>
    </location>
</feature>
<organism evidence="3 4">
    <name type="scientific">Solidesulfovibrio carbinolicus</name>
    <dbReference type="NCBI Taxonomy" id="296842"/>
    <lineage>
        <taxon>Bacteria</taxon>
        <taxon>Pseudomonadati</taxon>
        <taxon>Thermodesulfobacteriota</taxon>
        <taxon>Desulfovibrionia</taxon>
        <taxon>Desulfovibrionales</taxon>
        <taxon>Desulfovibrionaceae</taxon>
        <taxon>Solidesulfovibrio</taxon>
    </lineage>
</organism>
<evidence type="ECO:0000313" key="3">
    <source>
        <dbReference type="EMBL" id="QAZ66305.1"/>
    </source>
</evidence>
<dbReference type="EMBL" id="CP026538">
    <property type="protein sequence ID" value="QAZ66305.1"/>
    <property type="molecule type" value="Genomic_DNA"/>
</dbReference>
<gene>
    <name evidence="3" type="ORF">C3Y92_03225</name>
</gene>
<name>A0A4P6HHQ0_9BACT</name>
<feature type="signal peptide" evidence="2">
    <location>
        <begin position="1"/>
        <end position="22"/>
    </location>
</feature>
<evidence type="ECO:0000256" key="2">
    <source>
        <dbReference type="SAM" id="SignalP"/>
    </source>
</evidence>
<proteinExistence type="predicted"/>
<dbReference type="Proteomes" id="UP000293296">
    <property type="component" value="Chromosome"/>
</dbReference>
<feature type="region of interest" description="Disordered" evidence="1">
    <location>
        <begin position="74"/>
        <end position="110"/>
    </location>
</feature>
<accession>A0A4P6HHQ0</accession>
<reference evidence="3 4" key="1">
    <citation type="submission" date="2018-02" db="EMBL/GenBank/DDBJ databases">
        <title>Genome sequence of Desulfovibrio carbinolicus DSM 3852.</title>
        <authorList>
            <person name="Wilbanks E."/>
            <person name="Skennerton C.T."/>
            <person name="Orphan V.J."/>
        </authorList>
    </citation>
    <scope>NUCLEOTIDE SEQUENCE [LARGE SCALE GENOMIC DNA]</scope>
    <source>
        <strain evidence="3 4">DSM 3852</strain>
    </source>
</reference>
<feature type="chain" id="PRO_5020351697" evidence="2">
    <location>
        <begin position="23"/>
        <end position="110"/>
    </location>
</feature>
<evidence type="ECO:0000256" key="1">
    <source>
        <dbReference type="SAM" id="MobiDB-lite"/>
    </source>
</evidence>
<keyword evidence="2" id="KW-0732">Signal</keyword>
<keyword evidence="4" id="KW-1185">Reference proteome</keyword>
<dbReference type="RefSeq" id="WP_165352058.1">
    <property type="nucleotide sequence ID" value="NZ_CP026538.1"/>
</dbReference>
<sequence>MKRTMGIVAFLAMTLLAGSVYAGGMGNGRGSGMGGWTSTDASSSVCPGYGNAAYGERGQGRRMAAWNNNQAARGRQGMGGWMQAGPANQGGGQGRMGPGMGQGMGQRMGR</sequence>
<evidence type="ECO:0000313" key="4">
    <source>
        <dbReference type="Proteomes" id="UP000293296"/>
    </source>
</evidence>
<dbReference type="KEGG" id="dcb:C3Y92_03225"/>
<protein>
    <submittedName>
        <fullName evidence="3">Uncharacterized protein</fullName>
    </submittedName>
</protein>
<dbReference type="AlphaFoldDB" id="A0A4P6HHQ0"/>